<dbReference type="InterPro" id="IPR038763">
    <property type="entry name" value="DHH_sf"/>
</dbReference>
<dbReference type="PANTHER" id="PTHR47618:SF1">
    <property type="entry name" value="BIFUNCTIONAL OLIGORIBONUCLEASE AND PAP PHOSPHATASE NRNA"/>
    <property type="match status" value="1"/>
</dbReference>
<dbReference type="SUPFAM" id="SSF64182">
    <property type="entry name" value="DHH phosphoesterases"/>
    <property type="match status" value="1"/>
</dbReference>
<dbReference type="InterPro" id="IPR051319">
    <property type="entry name" value="Oligoribo/pAp-PDE_c-di-AMP_PDE"/>
</dbReference>
<dbReference type="EMBL" id="MHDA01000007">
    <property type="protein sequence ID" value="OGY32738.1"/>
    <property type="molecule type" value="Genomic_DNA"/>
</dbReference>
<organism evidence="1 2">
    <name type="scientific">Candidatus Woykebacteria bacterium RIFCSPLOWO2_01_FULL_41_12</name>
    <dbReference type="NCBI Taxonomy" id="1802604"/>
    <lineage>
        <taxon>Bacteria</taxon>
        <taxon>Candidatus Woykeibacteriota</taxon>
    </lineage>
</organism>
<name>A0A1G1WY95_9BACT</name>
<sequence>MQIQVENFALLANVISQAKNIYIMVAKDADEDQLSAAIFLEENLTALNKKVLIIAPGNIPESLRFFAAKIANHTPTKKLVVSFNWRKNEIEKVAYNLEGENFNFVINPRNKKINTEEIKIYHSGDEPDLIITLGIESPSEITGLDREVLESKTIVNIDKKSTNEGFGSLNFVHPDADSISAIIAVVSEKSNLLVKAGSADLLMRGIKFATSNFKEVKDSVTFEAAAYCTKLSKSMQQKPQEKSPIQAQTENLDTDKLFRAKQITN</sequence>
<dbReference type="PANTHER" id="PTHR47618">
    <property type="entry name" value="BIFUNCTIONAL OLIGORIBONUCLEASE AND PAP PHOSPHATASE NRNA"/>
    <property type="match status" value="1"/>
</dbReference>
<gene>
    <name evidence="1" type="ORF">A3A57_01035</name>
</gene>
<dbReference type="AlphaFoldDB" id="A0A1G1WY95"/>
<protein>
    <submittedName>
        <fullName evidence="1">Uncharacterized protein</fullName>
    </submittedName>
</protein>
<accession>A0A1G1WY95</accession>
<reference evidence="1 2" key="1">
    <citation type="journal article" date="2016" name="Nat. Commun.">
        <title>Thousands of microbial genomes shed light on interconnected biogeochemical processes in an aquifer system.</title>
        <authorList>
            <person name="Anantharaman K."/>
            <person name="Brown C.T."/>
            <person name="Hug L.A."/>
            <person name="Sharon I."/>
            <person name="Castelle C.J."/>
            <person name="Probst A.J."/>
            <person name="Thomas B.C."/>
            <person name="Singh A."/>
            <person name="Wilkins M.J."/>
            <person name="Karaoz U."/>
            <person name="Brodie E.L."/>
            <person name="Williams K.H."/>
            <person name="Hubbard S.S."/>
            <person name="Banfield J.F."/>
        </authorList>
    </citation>
    <scope>NUCLEOTIDE SEQUENCE [LARGE SCALE GENOMIC DNA]</scope>
</reference>
<dbReference type="Gene3D" id="3.90.1640.10">
    <property type="entry name" value="inorganic pyrophosphatase (n-terminal core)"/>
    <property type="match status" value="2"/>
</dbReference>
<evidence type="ECO:0000313" key="1">
    <source>
        <dbReference type="EMBL" id="OGY32738.1"/>
    </source>
</evidence>
<evidence type="ECO:0000313" key="2">
    <source>
        <dbReference type="Proteomes" id="UP000179279"/>
    </source>
</evidence>
<proteinExistence type="predicted"/>
<comment type="caution">
    <text evidence="1">The sequence shown here is derived from an EMBL/GenBank/DDBJ whole genome shotgun (WGS) entry which is preliminary data.</text>
</comment>
<dbReference type="Proteomes" id="UP000179279">
    <property type="component" value="Unassembled WGS sequence"/>
</dbReference>